<keyword evidence="2" id="KW-1185">Reference proteome</keyword>
<reference evidence="1" key="1">
    <citation type="submission" date="2023-03" db="EMBL/GenBank/DDBJ databases">
        <title>Massive genome expansion in bonnet fungi (Mycena s.s.) driven by repeated elements and novel gene families across ecological guilds.</title>
        <authorList>
            <consortium name="Lawrence Berkeley National Laboratory"/>
            <person name="Harder C.B."/>
            <person name="Miyauchi S."/>
            <person name="Viragh M."/>
            <person name="Kuo A."/>
            <person name="Thoen E."/>
            <person name="Andreopoulos B."/>
            <person name="Lu D."/>
            <person name="Skrede I."/>
            <person name="Drula E."/>
            <person name="Henrissat B."/>
            <person name="Morin E."/>
            <person name="Kohler A."/>
            <person name="Barry K."/>
            <person name="LaButti K."/>
            <person name="Morin E."/>
            <person name="Salamov A."/>
            <person name="Lipzen A."/>
            <person name="Mereny Z."/>
            <person name="Hegedus B."/>
            <person name="Baldrian P."/>
            <person name="Stursova M."/>
            <person name="Weitz H."/>
            <person name="Taylor A."/>
            <person name="Grigoriev I.V."/>
            <person name="Nagy L.G."/>
            <person name="Martin F."/>
            <person name="Kauserud H."/>
        </authorList>
    </citation>
    <scope>NUCLEOTIDE SEQUENCE</scope>
    <source>
        <strain evidence="1">CBHHK002</strain>
    </source>
</reference>
<protein>
    <submittedName>
        <fullName evidence="1">Uncharacterized protein</fullName>
    </submittedName>
</protein>
<comment type="caution">
    <text evidence="1">The sequence shown here is derived from an EMBL/GenBank/DDBJ whole genome shotgun (WGS) entry which is preliminary data.</text>
</comment>
<name>A0AAD7EKE2_9AGAR</name>
<dbReference type="EMBL" id="JARIHO010000033">
    <property type="protein sequence ID" value="KAJ7334227.1"/>
    <property type="molecule type" value="Genomic_DNA"/>
</dbReference>
<evidence type="ECO:0000313" key="1">
    <source>
        <dbReference type="EMBL" id="KAJ7334227.1"/>
    </source>
</evidence>
<dbReference type="Proteomes" id="UP001218218">
    <property type="component" value="Unassembled WGS sequence"/>
</dbReference>
<sequence>MTSDGCGSHQWLILAGGAIEHRNVILPWYGSNGCNTKWLITGFFAETFGIASGTMQESGPQQVQINTIWHNKSLTTSLPPKVPKIRVVPSFFSLPLLRLRSNGERHTELWPILNPPHYGEIICATTS</sequence>
<proteinExistence type="predicted"/>
<gene>
    <name evidence="1" type="ORF">DFH08DRAFT_814252</name>
</gene>
<evidence type="ECO:0000313" key="2">
    <source>
        <dbReference type="Proteomes" id="UP001218218"/>
    </source>
</evidence>
<dbReference type="AlphaFoldDB" id="A0AAD7EKE2"/>
<organism evidence="1 2">
    <name type="scientific">Mycena albidolilacea</name>
    <dbReference type="NCBI Taxonomy" id="1033008"/>
    <lineage>
        <taxon>Eukaryota</taxon>
        <taxon>Fungi</taxon>
        <taxon>Dikarya</taxon>
        <taxon>Basidiomycota</taxon>
        <taxon>Agaricomycotina</taxon>
        <taxon>Agaricomycetes</taxon>
        <taxon>Agaricomycetidae</taxon>
        <taxon>Agaricales</taxon>
        <taxon>Marasmiineae</taxon>
        <taxon>Mycenaceae</taxon>
        <taxon>Mycena</taxon>
    </lineage>
</organism>
<accession>A0AAD7EKE2</accession>